<evidence type="ECO:0000313" key="2">
    <source>
        <dbReference type="Proteomes" id="UP000295484"/>
    </source>
</evidence>
<protein>
    <submittedName>
        <fullName evidence="1">Uncharacterized protein</fullName>
    </submittedName>
</protein>
<reference evidence="1 2" key="1">
    <citation type="submission" date="2019-03" db="EMBL/GenBank/DDBJ databases">
        <title>Genomic Encyclopedia of Type Strains, Phase IV (KMG-IV): sequencing the most valuable type-strain genomes for metagenomic binning, comparative biology and taxonomic classification.</title>
        <authorList>
            <person name="Goeker M."/>
        </authorList>
    </citation>
    <scope>NUCLEOTIDE SEQUENCE [LARGE SCALE GENOMIC DNA]</scope>
    <source>
        <strain evidence="1 2">JA181</strain>
    </source>
</reference>
<gene>
    <name evidence="1" type="ORF">EV657_101133</name>
</gene>
<sequence length="32" mass="3439">MSEIRKIVTDSPEIEPRIEARTIGRASAVAAA</sequence>
<dbReference type="AlphaFoldDB" id="A0A4R8G1R6"/>
<proteinExistence type="predicted"/>
<comment type="caution">
    <text evidence="1">The sequence shown here is derived from an EMBL/GenBank/DDBJ whole genome shotgun (WGS) entry which is preliminary data.</text>
</comment>
<evidence type="ECO:0000313" key="1">
    <source>
        <dbReference type="EMBL" id="TDX33705.1"/>
    </source>
</evidence>
<dbReference type="Proteomes" id="UP000295484">
    <property type="component" value="Unassembled WGS sequence"/>
</dbReference>
<dbReference type="EMBL" id="SOEB01000001">
    <property type="protein sequence ID" value="TDX33705.1"/>
    <property type="molecule type" value="Genomic_DNA"/>
</dbReference>
<accession>A0A4R8G1R6</accession>
<name>A0A4R8G1R6_9RHOB</name>
<organism evidence="1 2">
    <name type="scientific">Rhodovulum visakhapatnamense</name>
    <dbReference type="NCBI Taxonomy" id="364297"/>
    <lineage>
        <taxon>Bacteria</taxon>
        <taxon>Pseudomonadati</taxon>
        <taxon>Pseudomonadota</taxon>
        <taxon>Alphaproteobacteria</taxon>
        <taxon>Rhodobacterales</taxon>
        <taxon>Paracoccaceae</taxon>
        <taxon>Rhodovulum</taxon>
    </lineage>
</organism>